<dbReference type="RefSeq" id="WP_184625206.1">
    <property type="nucleotide sequence ID" value="NZ_JACHCC010000006.1"/>
</dbReference>
<evidence type="ECO:0000256" key="7">
    <source>
        <dbReference type="PROSITE-ProRule" id="PRU01360"/>
    </source>
</evidence>
<sequence length="1055" mass="114745">MRKLLQSLFLFMLFAVSAMAQQRTITGTVTAKDDGLPLPGVSVKVKGTNIGTSTASDGKFTFKVPENAKELQFTSIGYAILTKAIGTSNIISVQLVSDSKQLGEVVVVAYGTSKKAAITGSVATLSSKDLDNRVITNVSNALAGVAPGISVNAGNGQPGTGSSVRIRGFGSMSAANAPLYVVDGAVYDGALADINANDIESISLLKEASSTALYGSRAGNGVIIITTKKGKVGTDVLNVNLSQGISQRGIPEYDRVNAQEYYPLMWQAMANSLIYPASGTGLTPAAAAAKASAEIQSQLIYNPFNVPNDKIVGLDGKLNPNASLLYNDFDWVKPLSRVGKRSDFNTSMGGNTGKSDYYFSLGYLKDQGYIQKSDYDRINGRLNVNSQVKPWLKVGANLAGSISKANLATDAGSGSAAAYSNVFNFSRSIGPIYPVHAFDAQGNPVLTSTGEQYYDYGGHPGAVNRPIGANAGRNVVYETLLNTNDNRRNALNARTYAEIKFLKDFTFKTTASVDIIDRIANTYYNRIVGDGVSSKGSASKSTGFTQSSTINELLTYDKSWGLNNINVLAGHENYALQIRTAGGSKNNQILDGNIEFPNFVTPTDVNGYIENYKLESYLSRVSYNYDNKYYLDGSLRSDGTSRLSPQSRWGTFYSFGASWILSKEKFLSKVSWIDELRLKASYGVVGNDGLLKDNGDPAYYKYQALYDLGWNNGDQAGVLLLSAATPNVKWEQNTTINIGTSFSLFKNRLYGGIDLFRRGSTNLLFDVPQPLSDPVSKITQNIGNMNNQGIELQLGGDAIRGKAFRWNVMTNWTMLRNKITKMPPETPVIMSGNKRREVGKDLYNFYLRQWRGVDPTDGSSLYVPQDGETRELRTVNGQVYTVNNNYAKFDYSGSAIPDLMGSITNTFDYKNFSLSFLITYQIGGKFYDSQYAGLMSTAYGSALHVDALNAWTPTNTITDVPRLDIARNPILNAASSRWLIDASYVSLRNASLSYKLPKMWLSKMDVSNVRVFVSGENLGLISKRKGMNPSESFDGTNSTTYVPSRMISVGLNVSL</sequence>
<evidence type="ECO:0000313" key="10">
    <source>
        <dbReference type="EMBL" id="MBB6500421.1"/>
    </source>
</evidence>
<evidence type="ECO:0000313" key="11">
    <source>
        <dbReference type="Proteomes" id="UP000521017"/>
    </source>
</evidence>
<dbReference type="PROSITE" id="PS52016">
    <property type="entry name" value="TONB_DEPENDENT_REC_3"/>
    <property type="match status" value="1"/>
</dbReference>
<comment type="caution">
    <text evidence="10">The sequence shown here is derived from an EMBL/GenBank/DDBJ whole genome shotgun (WGS) entry which is preliminary data.</text>
</comment>
<dbReference type="InterPro" id="IPR023997">
    <property type="entry name" value="TonB-dep_OMP_SusC/RagA_CS"/>
</dbReference>
<dbReference type="Gene3D" id="2.40.170.20">
    <property type="entry name" value="TonB-dependent receptor, beta-barrel domain"/>
    <property type="match status" value="1"/>
</dbReference>
<evidence type="ECO:0000256" key="8">
    <source>
        <dbReference type="SAM" id="SignalP"/>
    </source>
</evidence>
<dbReference type="AlphaFoldDB" id="A0A7X0J3G9"/>
<keyword evidence="3 7" id="KW-1134">Transmembrane beta strand</keyword>
<dbReference type="EMBL" id="JACHCC010000006">
    <property type="protein sequence ID" value="MBB6500421.1"/>
    <property type="molecule type" value="Genomic_DNA"/>
</dbReference>
<dbReference type="Gene3D" id="2.170.130.10">
    <property type="entry name" value="TonB-dependent receptor, plug domain"/>
    <property type="match status" value="1"/>
</dbReference>
<keyword evidence="2 7" id="KW-0813">Transport</keyword>
<dbReference type="InterPro" id="IPR037066">
    <property type="entry name" value="Plug_dom_sf"/>
</dbReference>
<dbReference type="Gene3D" id="2.60.40.1120">
    <property type="entry name" value="Carboxypeptidase-like, regulatory domain"/>
    <property type="match status" value="1"/>
</dbReference>
<feature type="chain" id="PRO_5031415581" evidence="8">
    <location>
        <begin position="21"/>
        <end position="1055"/>
    </location>
</feature>
<dbReference type="InterPro" id="IPR012910">
    <property type="entry name" value="Plug_dom"/>
</dbReference>
<keyword evidence="6 7" id="KW-0998">Cell outer membrane</keyword>
<dbReference type="InterPro" id="IPR036942">
    <property type="entry name" value="Beta-barrel_TonB_sf"/>
</dbReference>
<evidence type="ECO:0000259" key="9">
    <source>
        <dbReference type="Pfam" id="PF07715"/>
    </source>
</evidence>
<comment type="similarity">
    <text evidence="7">Belongs to the TonB-dependent receptor family.</text>
</comment>
<name>A0A7X0J3G9_9SPHI</name>
<accession>A0A7X0J3G9</accession>
<proteinExistence type="inferred from homology"/>
<feature type="domain" description="TonB-dependent receptor plug" evidence="9">
    <location>
        <begin position="115"/>
        <end position="222"/>
    </location>
</feature>
<keyword evidence="4 7" id="KW-0812">Transmembrane</keyword>
<evidence type="ECO:0000256" key="6">
    <source>
        <dbReference type="ARBA" id="ARBA00023237"/>
    </source>
</evidence>
<evidence type="ECO:0000256" key="1">
    <source>
        <dbReference type="ARBA" id="ARBA00004571"/>
    </source>
</evidence>
<keyword evidence="8" id="KW-0732">Signal</keyword>
<keyword evidence="5 7" id="KW-0472">Membrane</keyword>
<dbReference type="NCBIfam" id="TIGR04056">
    <property type="entry name" value="OMP_RagA_SusC"/>
    <property type="match status" value="1"/>
</dbReference>
<dbReference type="InterPro" id="IPR039426">
    <property type="entry name" value="TonB-dep_rcpt-like"/>
</dbReference>
<comment type="subcellular location">
    <subcellularLocation>
        <location evidence="1 7">Cell outer membrane</location>
        <topology evidence="1 7">Multi-pass membrane protein</topology>
    </subcellularLocation>
</comment>
<dbReference type="Proteomes" id="UP000521017">
    <property type="component" value="Unassembled WGS sequence"/>
</dbReference>
<dbReference type="InterPro" id="IPR023996">
    <property type="entry name" value="TonB-dep_OMP_SusC/RagA"/>
</dbReference>
<evidence type="ECO:0000256" key="2">
    <source>
        <dbReference type="ARBA" id="ARBA00022448"/>
    </source>
</evidence>
<gene>
    <name evidence="10" type="ORF">HDF25_002569</name>
</gene>
<organism evidence="10 11">
    <name type="scientific">Pedobacter cryoconitis</name>
    <dbReference type="NCBI Taxonomy" id="188932"/>
    <lineage>
        <taxon>Bacteria</taxon>
        <taxon>Pseudomonadati</taxon>
        <taxon>Bacteroidota</taxon>
        <taxon>Sphingobacteriia</taxon>
        <taxon>Sphingobacteriales</taxon>
        <taxon>Sphingobacteriaceae</taxon>
        <taxon>Pedobacter</taxon>
    </lineage>
</organism>
<feature type="signal peptide" evidence="8">
    <location>
        <begin position="1"/>
        <end position="20"/>
    </location>
</feature>
<dbReference type="SUPFAM" id="SSF56935">
    <property type="entry name" value="Porins"/>
    <property type="match status" value="1"/>
</dbReference>
<evidence type="ECO:0000256" key="3">
    <source>
        <dbReference type="ARBA" id="ARBA00022452"/>
    </source>
</evidence>
<evidence type="ECO:0000256" key="5">
    <source>
        <dbReference type="ARBA" id="ARBA00023136"/>
    </source>
</evidence>
<dbReference type="NCBIfam" id="TIGR04057">
    <property type="entry name" value="SusC_RagA_signa"/>
    <property type="match status" value="1"/>
</dbReference>
<reference evidence="10 11" key="1">
    <citation type="submission" date="2020-08" db="EMBL/GenBank/DDBJ databases">
        <title>Genomic Encyclopedia of Type Strains, Phase IV (KMG-V): Genome sequencing to study the core and pangenomes of soil and plant-associated prokaryotes.</title>
        <authorList>
            <person name="Whitman W."/>
        </authorList>
    </citation>
    <scope>NUCLEOTIDE SEQUENCE [LARGE SCALE GENOMIC DNA]</scope>
    <source>
        <strain evidence="10 11">M2T3</strain>
    </source>
</reference>
<dbReference type="Pfam" id="PF07715">
    <property type="entry name" value="Plug"/>
    <property type="match status" value="1"/>
</dbReference>
<evidence type="ECO:0000256" key="4">
    <source>
        <dbReference type="ARBA" id="ARBA00022692"/>
    </source>
</evidence>
<dbReference type="Pfam" id="PF13715">
    <property type="entry name" value="CarbopepD_reg_2"/>
    <property type="match status" value="1"/>
</dbReference>
<dbReference type="InterPro" id="IPR008969">
    <property type="entry name" value="CarboxyPept-like_regulatory"/>
</dbReference>
<dbReference type="SUPFAM" id="SSF49464">
    <property type="entry name" value="Carboxypeptidase regulatory domain-like"/>
    <property type="match status" value="1"/>
</dbReference>
<dbReference type="GO" id="GO:0009279">
    <property type="term" value="C:cell outer membrane"/>
    <property type="evidence" value="ECO:0007669"/>
    <property type="project" value="UniProtKB-SubCell"/>
</dbReference>
<protein>
    <submittedName>
        <fullName evidence="10">TonB-linked SusC/RagA family outer membrane protein</fullName>
    </submittedName>
</protein>